<evidence type="ECO:0000313" key="1">
    <source>
        <dbReference type="EMBL" id="OAF68628.1"/>
    </source>
</evidence>
<dbReference type="Proteomes" id="UP000078046">
    <property type="component" value="Unassembled WGS sequence"/>
</dbReference>
<sequence>MDKEKNTPSCENYDENDKNGVKFTEQNIEMYIPKSNKREIEKYQKDVLLKRDQNLHKTTVISNKPIIEKIKLRNEYVNDPVIHVIQPNGKIESTTLNSTKKSNPATISTFNLPKYDKYDKNEYFLNNESGDKKIQNYYETAFMENFQDSQNLNDTNLGFVTDLEMDSFNSNIFNFQDDYFKNSVNYNYNSTNCLDTFICNNQDYVLQNVKNFSQIPSPIVSTSNSPIIQQTYPNLLEYSYKKNAPNKQSRPDNIMHSYCDTDGKNIYTLDHTNGLNDFSKNYEMSHDKIYLLDLVADSGIEHSTDDTKMELDESYDSKINDISCYEP</sequence>
<protein>
    <submittedName>
        <fullName evidence="1">Uncharacterized protein</fullName>
    </submittedName>
</protein>
<gene>
    <name evidence="1" type="ORF">A3Q56_03654</name>
</gene>
<evidence type="ECO:0000313" key="2">
    <source>
        <dbReference type="Proteomes" id="UP000078046"/>
    </source>
</evidence>
<proteinExistence type="predicted"/>
<name>A0A177B2X6_9BILA</name>
<organism evidence="1 2">
    <name type="scientific">Intoshia linei</name>
    <dbReference type="NCBI Taxonomy" id="1819745"/>
    <lineage>
        <taxon>Eukaryota</taxon>
        <taxon>Metazoa</taxon>
        <taxon>Spiralia</taxon>
        <taxon>Lophotrochozoa</taxon>
        <taxon>Mesozoa</taxon>
        <taxon>Orthonectida</taxon>
        <taxon>Rhopaluridae</taxon>
        <taxon>Intoshia</taxon>
    </lineage>
</organism>
<reference evidence="1 2" key="1">
    <citation type="submission" date="2016-04" db="EMBL/GenBank/DDBJ databases">
        <title>The genome of Intoshia linei affirms orthonectids as highly simplified spiralians.</title>
        <authorList>
            <person name="Mikhailov K.V."/>
            <person name="Slusarev G.S."/>
            <person name="Nikitin M.A."/>
            <person name="Logacheva M.D."/>
            <person name="Penin A."/>
            <person name="Aleoshin V."/>
            <person name="Panchin Y.V."/>
        </authorList>
    </citation>
    <scope>NUCLEOTIDE SEQUENCE [LARGE SCALE GENOMIC DNA]</scope>
    <source>
        <strain evidence="1">Intl2013</strain>
        <tissue evidence="1">Whole animal</tissue>
    </source>
</reference>
<dbReference type="EMBL" id="LWCA01000413">
    <property type="protein sequence ID" value="OAF68628.1"/>
    <property type="molecule type" value="Genomic_DNA"/>
</dbReference>
<comment type="caution">
    <text evidence="1">The sequence shown here is derived from an EMBL/GenBank/DDBJ whole genome shotgun (WGS) entry which is preliminary data.</text>
</comment>
<accession>A0A177B2X6</accession>
<keyword evidence="2" id="KW-1185">Reference proteome</keyword>
<feature type="non-terminal residue" evidence="1">
    <location>
        <position position="327"/>
    </location>
</feature>
<dbReference type="AlphaFoldDB" id="A0A177B2X6"/>